<keyword evidence="3" id="KW-1185">Reference proteome</keyword>
<keyword evidence="2" id="KW-0808">Transferase</keyword>
<evidence type="ECO:0000313" key="3">
    <source>
        <dbReference type="Proteomes" id="UP000188533"/>
    </source>
</evidence>
<dbReference type="GO" id="GO:0003825">
    <property type="term" value="F:alpha,alpha-trehalose-phosphate synthase (UDP-forming) activity"/>
    <property type="evidence" value="ECO:0007669"/>
    <property type="project" value="TreeGrafter"/>
</dbReference>
<proteinExistence type="predicted"/>
<feature type="compositionally biased region" description="Polar residues" evidence="1">
    <location>
        <begin position="201"/>
        <end position="213"/>
    </location>
</feature>
<feature type="region of interest" description="Disordered" evidence="1">
    <location>
        <begin position="594"/>
        <end position="622"/>
    </location>
</feature>
<feature type="compositionally biased region" description="Basic and acidic residues" evidence="1">
    <location>
        <begin position="594"/>
        <end position="611"/>
    </location>
</feature>
<gene>
    <name evidence="2" type="ORF">LENED_011039</name>
</gene>
<dbReference type="Pfam" id="PF00982">
    <property type="entry name" value="Glyco_transf_20"/>
    <property type="match status" value="2"/>
</dbReference>
<protein>
    <submittedName>
        <fullName evidence="2">Glycosyltransferase family 20 protein</fullName>
    </submittedName>
</protein>
<dbReference type="Pfam" id="PF02358">
    <property type="entry name" value="Trehalose_PPase"/>
    <property type="match status" value="1"/>
</dbReference>
<reference evidence="2 3" key="1">
    <citation type="submission" date="2016-08" db="EMBL/GenBank/DDBJ databases">
        <authorList>
            <consortium name="Lentinula edodes genome sequencing consortium"/>
            <person name="Sakamoto Y."/>
            <person name="Nakade K."/>
            <person name="Sato S."/>
            <person name="Yoshida Y."/>
            <person name="Miyazaki K."/>
            <person name="Natsume S."/>
            <person name="Konno N."/>
        </authorList>
    </citation>
    <scope>NUCLEOTIDE SEQUENCE [LARGE SCALE GENOMIC DNA]</scope>
    <source>
        <strain evidence="2 3">NBRC 111202</strain>
    </source>
</reference>
<dbReference type="STRING" id="5353.A0A1Q3EP18"/>
<dbReference type="EMBL" id="BDGU01000839">
    <property type="protein sequence ID" value="GAW08926.1"/>
    <property type="molecule type" value="Genomic_DNA"/>
</dbReference>
<name>A0A1Q3EP18_LENED</name>
<dbReference type="CDD" id="cd03788">
    <property type="entry name" value="GT20_TPS"/>
    <property type="match status" value="1"/>
</dbReference>
<accession>A0A1Q3EP18</accession>
<sequence>MTPRDFTEIIRYRPKLADKLLDPTPNLHNTQHVGLNMASSSSFRNHRILVASLFLPHTAVLGPDPADERVLSIDYPSEDDGATTPIEPNTPSEDVSAPESVRTFQNEKASTILTSSGSMTQSAAGFIAGQPLSIIEDLRDRAAAGRERPGTSRQTSHALLGRVAAPGSPTHEAIHPFLTPGGNLTGAKVTDGKLNRKFQLTLPSTGNNPSPLSHTAAPDGINEPSSVSFSSPASRSSTVAHAAALKRNLSRQRNRNIVSPKRSSSRTAKHTPSASIASLASASSVASFDSLESISTRLDEEIEEGEEEFHIAPNPHVNGGLKNAIDSVSAAMMHGFTPQAASAPPTKTSFSAKSHVPGHARSMSSTSVSAAYGQSSEFSRLWIGCLGTKTDDWNLKLKERVEEALPRQEGGVEVPVWLEDSVFEGCYDEFCHQVLWPALHYAVPDAPKTRLFYESASYKQYVNANWAFAQRIGEVWKEGDVVWVNDYHLMLVPLMLRSSGLIPNTAPIGFFLHVAFPSSEIFRCLSVREHLLKGILGADLVGFQTANYARHFRQTCGRVLGVETLPSGIVIVDDEVNGDDPTLDLERKAKVDLGRNAGAKDGESSPEEEHPNSPGYVRQKQLPNPTAGRLDALGKGRLVDVGVFPMGIDVARLNEWRMEPEVADWIAMLKEKYQGMKLVVGRDKLDEIQGVYQKIQAFDVFLTKHPEWVGKVVLIQLAIPNAQPHSSNSHSSGSTSNSDSDSGDITSAIMTTVSHINSRFSTLTYQPVVLLHTQDVDFSQYLALLSVADVFLVTSLREGMALRTHEFVCCQTGRADVQIPISEGVVAEGASGSDRKGVLVLSEFTGSYSYSGFRSCIAINPWDARGTAEAIDTALNMPRDEARTRWEELHNHVITQTAQAFVVNFLTRCLRANGEHIFHKDIERAGAVRVLDEKAILDKWSSQTQGRKLILVDWEGTLIGDYLPAGAPGATPEREIQKEEEFKAATTILKKLVAQEEKNEVWLLSGLPIKVLERISKEVGGRIGIVSENGCFLKTIEPSVAGGTGTWITMVANFNMTWKSSCLEILNYFSERTPGSFVEEREASVVWRFWTGPSEDSSDRQWARRQAAEAQNHIFDSLGERYGLRIIPGANSFLVLPTKISRSTAVGAILHPDGPAQSPFAGARPWMAITESEVVPSSAQIGEKWDCILGLSSDENLLRRLAELSIAETCSTSGKGTDASWKIERAIHLLLYSNGSVSSSKYPPQVGVPISIYRLSPYQHIIKK</sequence>
<comment type="caution">
    <text evidence="2">The sequence shown here is derived from an EMBL/GenBank/DDBJ whole genome shotgun (WGS) entry which is preliminary data.</text>
</comment>
<evidence type="ECO:0000256" key="1">
    <source>
        <dbReference type="SAM" id="MobiDB-lite"/>
    </source>
</evidence>
<dbReference type="SUPFAM" id="SSF56784">
    <property type="entry name" value="HAD-like"/>
    <property type="match status" value="1"/>
</dbReference>
<reference evidence="2 3" key="2">
    <citation type="submission" date="2017-02" db="EMBL/GenBank/DDBJ databases">
        <title>A genome survey and senescence transcriptome analysis in Lentinula edodes.</title>
        <authorList>
            <person name="Sakamoto Y."/>
            <person name="Nakade K."/>
            <person name="Sato S."/>
            <person name="Yoshida Y."/>
            <person name="Miyazaki K."/>
            <person name="Natsume S."/>
            <person name="Konno N."/>
        </authorList>
    </citation>
    <scope>NUCLEOTIDE SEQUENCE [LARGE SCALE GENOMIC DNA]</scope>
    <source>
        <strain evidence="2 3">NBRC 111202</strain>
    </source>
</reference>
<dbReference type="PANTHER" id="PTHR10788:SF15">
    <property type="entry name" value="TREHALOSE SYNTHASE COMPLEX REGULATORY SUBUNIT TPS3-RELATED"/>
    <property type="match status" value="1"/>
</dbReference>
<evidence type="ECO:0000313" key="2">
    <source>
        <dbReference type="EMBL" id="GAW08926.1"/>
    </source>
</evidence>
<dbReference type="AlphaFoldDB" id="A0A1Q3EP18"/>
<dbReference type="InterPro" id="IPR003337">
    <property type="entry name" value="Trehalose_PPase"/>
</dbReference>
<dbReference type="GO" id="GO:0004805">
    <property type="term" value="F:trehalose-phosphatase activity"/>
    <property type="evidence" value="ECO:0007669"/>
    <property type="project" value="TreeGrafter"/>
</dbReference>
<dbReference type="SUPFAM" id="SSF53756">
    <property type="entry name" value="UDP-Glycosyltransferase/glycogen phosphorylase"/>
    <property type="match status" value="2"/>
</dbReference>
<dbReference type="GO" id="GO:0005992">
    <property type="term" value="P:trehalose biosynthetic process"/>
    <property type="evidence" value="ECO:0007669"/>
    <property type="project" value="InterPro"/>
</dbReference>
<dbReference type="PANTHER" id="PTHR10788">
    <property type="entry name" value="TREHALOSE-6-PHOSPHATE SYNTHASE"/>
    <property type="match status" value="1"/>
</dbReference>
<dbReference type="InterPro" id="IPR001830">
    <property type="entry name" value="Glyco_trans_20"/>
</dbReference>
<dbReference type="Proteomes" id="UP000188533">
    <property type="component" value="Unassembled WGS sequence"/>
</dbReference>
<dbReference type="InterPro" id="IPR036412">
    <property type="entry name" value="HAD-like_sf"/>
</dbReference>
<dbReference type="Gene3D" id="3.40.50.2000">
    <property type="entry name" value="Glycogen Phosphorylase B"/>
    <property type="match status" value="2"/>
</dbReference>
<dbReference type="GO" id="GO:0005946">
    <property type="term" value="C:alpha,alpha-trehalose-phosphate synthase complex (UDP-forming)"/>
    <property type="evidence" value="ECO:0007669"/>
    <property type="project" value="TreeGrafter"/>
</dbReference>
<organism evidence="2 3">
    <name type="scientific">Lentinula edodes</name>
    <name type="common">Shiitake mushroom</name>
    <name type="synonym">Lentinus edodes</name>
    <dbReference type="NCBI Taxonomy" id="5353"/>
    <lineage>
        <taxon>Eukaryota</taxon>
        <taxon>Fungi</taxon>
        <taxon>Dikarya</taxon>
        <taxon>Basidiomycota</taxon>
        <taxon>Agaricomycotina</taxon>
        <taxon>Agaricomycetes</taxon>
        <taxon>Agaricomycetidae</taxon>
        <taxon>Agaricales</taxon>
        <taxon>Marasmiineae</taxon>
        <taxon>Omphalotaceae</taxon>
        <taxon>Lentinula</taxon>
    </lineage>
</organism>
<feature type="compositionally biased region" description="Low complexity" evidence="1">
    <location>
        <begin position="225"/>
        <end position="237"/>
    </location>
</feature>
<feature type="compositionally biased region" description="Low complexity" evidence="1">
    <location>
        <begin position="725"/>
        <end position="743"/>
    </location>
</feature>
<feature type="region of interest" description="Disordered" evidence="1">
    <location>
        <begin position="199"/>
        <end position="276"/>
    </location>
</feature>
<feature type="region of interest" description="Disordered" evidence="1">
    <location>
        <begin position="338"/>
        <end position="361"/>
    </location>
</feature>
<feature type="region of interest" description="Disordered" evidence="1">
    <location>
        <begin position="75"/>
        <end position="98"/>
    </location>
</feature>
<feature type="region of interest" description="Disordered" evidence="1">
    <location>
        <begin position="722"/>
        <end position="743"/>
    </location>
</feature>
<dbReference type="GO" id="GO:0005829">
    <property type="term" value="C:cytosol"/>
    <property type="evidence" value="ECO:0007669"/>
    <property type="project" value="TreeGrafter"/>
</dbReference>